<dbReference type="GO" id="GO:0005975">
    <property type="term" value="P:carbohydrate metabolic process"/>
    <property type="evidence" value="ECO:0007669"/>
    <property type="project" value="InterPro"/>
</dbReference>
<evidence type="ECO:0000313" key="10">
    <source>
        <dbReference type="EMBL" id="GAA0559860.1"/>
    </source>
</evidence>
<feature type="domain" description="Glycosyl hydrolase family 31 C-terminal" evidence="9">
    <location>
        <begin position="581"/>
        <end position="666"/>
    </location>
</feature>
<dbReference type="SUPFAM" id="SSF51011">
    <property type="entry name" value="Glycosyl hydrolase domain"/>
    <property type="match status" value="1"/>
</dbReference>
<dbReference type="EC" id="3.2.1.177" evidence="5"/>
<dbReference type="GO" id="GO:0030246">
    <property type="term" value="F:carbohydrate binding"/>
    <property type="evidence" value="ECO:0007669"/>
    <property type="project" value="InterPro"/>
</dbReference>
<accession>A0A7W7MWV0</accession>
<dbReference type="EMBL" id="JACHMV010000001">
    <property type="protein sequence ID" value="MBB4774111.1"/>
    <property type="molecule type" value="Genomic_DNA"/>
</dbReference>
<dbReference type="InterPro" id="IPR011013">
    <property type="entry name" value="Gal_mutarotase_sf_dom"/>
</dbReference>
<dbReference type="RefSeq" id="WP_184882601.1">
    <property type="nucleotide sequence ID" value="NZ_BAAAHD010000020.1"/>
</dbReference>
<dbReference type="InterPro" id="IPR048395">
    <property type="entry name" value="Glyco_hydro_31_C"/>
</dbReference>
<dbReference type="InterPro" id="IPR025887">
    <property type="entry name" value="Glyco_hydro_31_N_dom"/>
</dbReference>
<dbReference type="Proteomes" id="UP000549343">
    <property type="component" value="Unassembled WGS sequence"/>
</dbReference>
<organism evidence="11 12">
    <name type="scientific">Actinomadura livida</name>
    <dbReference type="NCBI Taxonomy" id="79909"/>
    <lineage>
        <taxon>Bacteria</taxon>
        <taxon>Bacillati</taxon>
        <taxon>Actinomycetota</taxon>
        <taxon>Actinomycetes</taxon>
        <taxon>Streptosporangiales</taxon>
        <taxon>Thermomonosporaceae</taxon>
        <taxon>Actinomadura</taxon>
    </lineage>
</organism>
<name>A0A7W7MWV0_9ACTN</name>
<evidence type="ECO:0000313" key="11">
    <source>
        <dbReference type="EMBL" id="MBB4774111.1"/>
    </source>
</evidence>
<evidence type="ECO:0000256" key="1">
    <source>
        <dbReference type="ARBA" id="ARBA00007806"/>
    </source>
</evidence>
<dbReference type="PANTHER" id="PTHR43053">
    <property type="entry name" value="GLYCOSIDASE FAMILY 31"/>
    <property type="match status" value="1"/>
</dbReference>
<dbReference type="Pfam" id="PF13802">
    <property type="entry name" value="Gal_mutarotas_2"/>
    <property type="match status" value="1"/>
</dbReference>
<dbReference type="SUPFAM" id="SSF117125">
    <property type="entry name" value="Putative glucosidase YicI, C-terminal domain"/>
    <property type="match status" value="1"/>
</dbReference>
<keyword evidence="2 6" id="KW-0378">Hydrolase</keyword>
<sequence length="763" mass="85290">MRFSDGYWMMRDGVHASHPVEVLDVETGPGSFTVYAPVQRIRHRGDLLRGPVVTMTCDSPMPDVIGVTLTHFAGERRRGPDFELATDPAGEVSVDDGAATLTSGALSVQVRREGEWGVDFLADGRRLTGSASKAQAVIDTDDGRHYVREQLDLGVDHFVYGLGERFGPLVKNGQSVDIWNADGGTASEQAYKNVPFFLTNAGYGVFVHHPGRVSFEVASEAVARTQFSVEGQSMRYFVIYGPTPKEILRKYTALTGRPARLPDWSYGVWLSTSFTTSYDEETVTSFIDGMASRDLPLSVFHFDCFWMREFQWCDFEWDPRVFPDPEGMLRRLRERGLRVCVWINPYIGQRSPLFEEGRARGYLLKRPNGDVWQWDKWQPGLAVVDFTNPEAREWYAGKLDALLDMGVDSFKTDFGERIPTDVVYHDGSDPERAHNYYTYLYNQTVFDLLRKRRGEGEAVVFARSATAGGQRFPLHWGGDAESTFEAMGESLRGGLSLGMSGFGYWSHDIGGFEGTPDPALFKRWIAFGLLSSHSRLHGSHSYRVPWLFDEESVDVLRDFTRLKMRLMPYLSAAARQAYEEGLPMMRAMVVEFPDDPACTHLERQYMLGDDLLVAPVFTAGGEISYYVPEGRWTHYLTGERVEGGRWVRERHGFGSVPLLVRPGAVVPEGAVQDRPDYDHADGVTLRVYEPSDGATVTTRVGDTTFTTARNGENLRVTGGGAWNVLLVNARTAAVEGGEPAEHPLGVLVRAAGDELVITLEREN</sequence>
<evidence type="ECO:0000259" key="8">
    <source>
        <dbReference type="Pfam" id="PF13802"/>
    </source>
</evidence>
<dbReference type="SUPFAM" id="SSF51445">
    <property type="entry name" value="(Trans)glycosidases"/>
    <property type="match status" value="1"/>
</dbReference>
<evidence type="ECO:0000313" key="13">
    <source>
        <dbReference type="Proteomes" id="UP001501427"/>
    </source>
</evidence>
<evidence type="ECO:0000256" key="2">
    <source>
        <dbReference type="ARBA" id="ARBA00022801"/>
    </source>
</evidence>
<feature type="domain" description="Glycoside hydrolase family 31 TIM barrel" evidence="7">
    <location>
        <begin position="258"/>
        <end position="570"/>
    </location>
</feature>
<proteinExistence type="inferred from homology"/>
<dbReference type="CDD" id="cd14752">
    <property type="entry name" value="GH31_N"/>
    <property type="match status" value="1"/>
</dbReference>
<evidence type="ECO:0000313" key="12">
    <source>
        <dbReference type="Proteomes" id="UP000549343"/>
    </source>
</evidence>
<feature type="domain" description="Glycoside hydrolase family 31 N-terminal" evidence="8">
    <location>
        <begin position="55"/>
        <end position="216"/>
    </location>
</feature>
<dbReference type="PANTHER" id="PTHR43053:SF4">
    <property type="entry name" value="MYOGENESIS-REGULATING GLYCOSIDASE"/>
    <property type="match status" value="1"/>
</dbReference>
<comment type="catalytic activity">
    <reaction evidence="4">
        <text>Hydrolysis of terminal, non-reducing alpha-D-xylose residues with release of alpha-D-xylose.</text>
        <dbReference type="EC" id="3.2.1.177"/>
    </reaction>
</comment>
<dbReference type="Proteomes" id="UP001501427">
    <property type="component" value="Unassembled WGS sequence"/>
</dbReference>
<dbReference type="EMBL" id="BAAAHD010000020">
    <property type="protein sequence ID" value="GAA0559860.1"/>
    <property type="molecule type" value="Genomic_DNA"/>
</dbReference>
<protein>
    <recommendedName>
        <fullName evidence="5">alpha-D-xyloside xylohydrolase</fullName>
        <ecNumber evidence="5">3.2.1.177</ecNumber>
    </recommendedName>
</protein>
<dbReference type="Gene3D" id="2.60.40.1180">
    <property type="entry name" value="Golgi alpha-mannosidase II"/>
    <property type="match status" value="2"/>
</dbReference>
<dbReference type="InterPro" id="IPR013780">
    <property type="entry name" value="Glyco_hydro_b"/>
</dbReference>
<dbReference type="AlphaFoldDB" id="A0A7W7MWV0"/>
<evidence type="ECO:0000256" key="4">
    <source>
        <dbReference type="ARBA" id="ARBA00052064"/>
    </source>
</evidence>
<dbReference type="InterPro" id="IPR017853">
    <property type="entry name" value="GH"/>
</dbReference>
<dbReference type="SUPFAM" id="SSF74650">
    <property type="entry name" value="Galactose mutarotase-like"/>
    <property type="match status" value="1"/>
</dbReference>
<gene>
    <name evidence="10" type="primary">yicI</name>
    <name evidence="11" type="ORF">F4557_002529</name>
    <name evidence="10" type="ORF">GCM10009546_22550</name>
</gene>
<dbReference type="InterPro" id="IPR050985">
    <property type="entry name" value="Alpha-glycosidase_related"/>
</dbReference>
<dbReference type="CDD" id="cd06593">
    <property type="entry name" value="GH31_xylosidase_YicI"/>
    <property type="match status" value="1"/>
</dbReference>
<dbReference type="Gene3D" id="3.20.20.80">
    <property type="entry name" value="Glycosidases"/>
    <property type="match status" value="1"/>
</dbReference>
<evidence type="ECO:0000256" key="6">
    <source>
        <dbReference type="RuleBase" id="RU361185"/>
    </source>
</evidence>
<dbReference type="GO" id="GO:0061634">
    <property type="term" value="F:alpha-D-xyloside xylohydrolase"/>
    <property type="evidence" value="ECO:0007669"/>
    <property type="project" value="UniProtKB-EC"/>
</dbReference>
<evidence type="ECO:0000256" key="5">
    <source>
        <dbReference type="ARBA" id="ARBA00066962"/>
    </source>
</evidence>
<dbReference type="InterPro" id="IPR000322">
    <property type="entry name" value="Glyco_hydro_31_TIM"/>
</dbReference>
<dbReference type="FunFam" id="3.20.20.80:FF:000053">
    <property type="entry name" value="Alpha-xylosidase YicI"/>
    <property type="match status" value="1"/>
</dbReference>
<comment type="similarity">
    <text evidence="1 6">Belongs to the glycosyl hydrolase 31 family.</text>
</comment>
<dbReference type="NCBIfam" id="NF007940">
    <property type="entry name" value="PRK10658.1"/>
    <property type="match status" value="1"/>
</dbReference>
<reference evidence="10" key="3">
    <citation type="submission" date="2023-12" db="EMBL/GenBank/DDBJ databases">
        <authorList>
            <person name="Sun Q."/>
            <person name="Inoue M."/>
        </authorList>
    </citation>
    <scope>NUCLEOTIDE SEQUENCE</scope>
    <source>
        <strain evidence="10">JCM 10667</strain>
    </source>
</reference>
<dbReference type="Pfam" id="PF01055">
    <property type="entry name" value="Glyco_hydro_31_2nd"/>
    <property type="match status" value="1"/>
</dbReference>
<evidence type="ECO:0000256" key="3">
    <source>
        <dbReference type="ARBA" id="ARBA00023295"/>
    </source>
</evidence>
<reference evidence="10 13" key="1">
    <citation type="journal article" date="2019" name="Int. J. Syst. Evol. Microbiol.">
        <title>The Global Catalogue of Microorganisms (GCM) 10K type strain sequencing project: providing services to taxonomists for standard genome sequencing and annotation.</title>
        <authorList>
            <consortium name="The Broad Institute Genomics Platform"/>
            <consortium name="The Broad Institute Genome Sequencing Center for Infectious Disease"/>
            <person name="Wu L."/>
            <person name="Ma J."/>
        </authorList>
    </citation>
    <scope>NUCLEOTIDE SEQUENCE [LARGE SCALE GENOMIC DNA]</scope>
    <source>
        <strain evidence="10 13">JCM 10667</strain>
    </source>
</reference>
<keyword evidence="3 6" id="KW-0326">Glycosidase</keyword>
<keyword evidence="13" id="KW-1185">Reference proteome</keyword>
<dbReference type="Gene3D" id="2.60.40.1760">
    <property type="entry name" value="glycosyl hydrolase (family 31)"/>
    <property type="match status" value="1"/>
</dbReference>
<evidence type="ECO:0000259" key="7">
    <source>
        <dbReference type="Pfam" id="PF01055"/>
    </source>
</evidence>
<reference evidence="11 12" key="2">
    <citation type="submission" date="2020-08" db="EMBL/GenBank/DDBJ databases">
        <title>Sequencing the genomes of 1000 actinobacteria strains.</title>
        <authorList>
            <person name="Klenk H.-P."/>
        </authorList>
    </citation>
    <scope>NUCLEOTIDE SEQUENCE [LARGE SCALE GENOMIC DNA]</scope>
    <source>
        <strain evidence="11 12">DSM 44772</strain>
    </source>
</reference>
<evidence type="ECO:0000259" key="9">
    <source>
        <dbReference type="Pfam" id="PF21365"/>
    </source>
</evidence>
<comment type="caution">
    <text evidence="11">The sequence shown here is derived from an EMBL/GenBank/DDBJ whole genome shotgun (WGS) entry which is preliminary data.</text>
</comment>
<dbReference type="Pfam" id="PF21365">
    <property type="entry name" value="Glyco_hydro_31_3rd"/>
    <property type="match status" value="1"/>
</dbReference>